<comment type="caution">
    <text evidence="1">The sequence shown here is derived from an EMBL/GenBank/DDBJ whole genome shotgun (WGS) entry which is preliminary data.</text>
</comment>
<gene>
    <name evidence="1" type="ORF">BW425_26625</name>
</gene>
<organism evidence="1 2">
    <name type="scientific">Bacillus pseudomycoides</name>
    <dbReference type="NCBI Taxonomy" id="64104"/>
    <lineage>
        <taxon>Bacteria</taxon>
        <taxon>Bacillati</taxon>
        <taxon>Bacillota</taxon>
        <taxon>Bacilli</taxon>
        <taxon>Bacillales</taxon>
        <taxon>Bacillaceae</taxon>
        <taxon>Bacillus</taxon>
        <taxon>Bacillus cereus group</taxon>
    </lineage>
</organism>
<sequence length="281" mass="32888">MKKFKDIQNNHLALTQYYRWYQVYEVPFNKYRLENQLDILGDEIEISSQAGTSKGKSGLEDRLKMFEGWQNAHHVENTSIKQLNDEELSLEADILYQNIRPDDSRYSYRIHYSTILKLRENDLPPFTKVHIEPIGNVENPQFTSAYADNRAKSFMHYWLYLMETASVNGDKFKELLAEQFELNLSTGSEIDTLKGFNEWLATASSQVKQSGHYPKNLSVTENVDNTINVSVDFEWEGISVDNKPMVAETHHEWVLENNLDERFARMRMMKVTQTKPFQIVE</sequence>
<dbReference type="Proteomes" id="UP000195321">
    <property type="component" value="Unassembled WGS sequence"/>
</dbReference>
<dbReference type="EMBL" id="MWPX01000075">
    <property type="protein sequence ID" value="OUM45925.1"/>
    <property type="molecule type" value="Genomic_DNA"/>
</dbReference>
<evidence type="ECO:0000313" key="2">
    <source>
        <dbReference type="Proteomes" id="UP000195321"/>
    </source>
</evidence>
<name>A0A1Y3M678_9BACI</name>
<dbReference type="RefSeq" id="WP_016114406.1">
    <property type="nucleotide sequence ID" value="NZ_CP189809.1"/>
</dbReference>
<proteinExistence type="predicted"/>
<dbReference type="AlphaFoldDB" id="A0A1Y3M678"/>
<accession>A0A1Y3M678</accession>
<evidence type="ECO:0000313" key="1">
    <source>
        <dbReference type="EMBL" id="OUM45925.1"/>
    </source>
</evidence>
<reference evidence="1 2" key="1">
    <citation type="submission" date="2017-02" db="EMBL/GenBank/DDBJ databases">
        <title>Bacillus pseudomycoides isolate FSL K6-0042.</title>
        <authorList>
            <person name="Kovac J."/>
        </authorList>
    </citation>
    <scope>NUCLEOTIDE SEQUENCE [LARGE SCALE GENOMIC DNA]</scope>
    <source>
        <strain evidence="1 2">FSL K6-0042</strain>
    </source>
</reference>
<protein>
    <submittedName>
        <fullName evidence="1">Uncharacterized protein</fullName>
    </submittedName>
</protein>